<dbReference type="GO" id="GO:0005634">
    <property type="term" value="C:nucleus"/>
    <property type="evidence" value="ECO:0007669"/>
    <property type="project" value="UniProtKB-SubCell"/>
</dbReference>
<sequence>MSLLDPRQFLMPAFYLDPATQALLAQVSNQTATHPNKLVGLPASSFRISDLLETSHNTSSESDPSPVSIKSESSTPPRPHSPYTERSNTGSPSMSGGSKKARKARTIFTDKQLQELENTFEKHKYLSVQDRMELAHRMGLTDTQVKTWYQNRRTKWKRQATTGMDLLAEPGNLAAVQNLIRNNSYWTSYLPNLPIVPMGMPIPMIVPPAQNFQSISSPSTNSNKSSSPPLDVSAND</sequence>
<feature type="compositionally biased region" description="Polar residues" evidence="7">
    <location>
        <begin position="84"/>
        <end position="96"/>
    </location>
</feature>
<keyword evidence="10" id="KW-1185">Reference proteome</keyword>
<dbReference type="PRINTS" id="PR00024">
    <property type="entry name" value="HOMEOBOX"/>
</dbReference>
<dbReference type="PANTHER" id="PTHR24333:SF5">
    <property type="entry name" value="VENT HOMEOBOX"/>
    <property type="match status" value="1"/>
</dbReference>
<dbReference type="PROSITE" id="PS00027">
    <property type="entry name" value="HOMEOBOX_1"/>
    <property type="match status" value="1"/>
</dbReference>
<gene>
    <name evidence="9" type="ORF">CBOVIS_LOCUS2734</name>
</gene>
<dbReference type="OrthoDB" id="6159439at2759"/>
<dbReference type="InterPro" id="IPR009057">
    <property type="entry name" value="Homeodomain-like_sf"/>
</dbReference>
<evidence type="ECO:0000256" key="6">
    <source>
        <dbReference type="RuleBase" id="RU000682"/>
    </source>
</evidence>
<evidence type="ECO:0000256" key="5">
    <source>
        <dbReference type="PROSITE-ProRule" id="PRU00108"/>
    </source>
</evidence>
<proteinExistence type="predicted"/>
<dbReference type="InterPro" id="IPR000047">
    <property type="entry name" value="HTH_motif"/>
</dbReference>
<dbReference type="InterPro" id="IPR050848">
    <property type="entry name" value="Homeobox_TF"/>
</dbReference>
<evidence type="ECO:0000259" key="8">
    <source>
        <dbReference type="PROSITE" id="PS50071"/>
    </source>
</evidence>
<dbReference type="GO" id="GO:0003677">
    <property type="term" value="F:DNA binding"/>
    <property type="evidence" value="ECO:0007669"/>
    <property type="project" value="UniProtKB-UniRule"/>
</dbReference>
<feature type="DNA-binding region" description="Homeobox" evidence="5">
    <location>
        <begin position="101"/>
        <end position="160"/>
    </location>
</feature>
<evidence type="ECO:0000256" key="4">
    <source>
        <dbReference type="ARBA" id="ARBA00023242"/>
    </source>
</evidence>
<evidence type="ECO:0000256" key="2">
    <source>
        <dbReference type="ARBA" id="ARBA00023125"/>
    </source>
</evidence>
<reference evidence="9 10" key="1">
    <citation type="submission" date="2020-04" db="EMBL/GenBank/DDBJ databases">
        <authorList>
            <person name="Laetsch R D."/>
            <person name="Stevens L."/>
            <person name="Kumar S."/>
            <person name="Blaxter L. M."/>
        </authorList>
    </citation>
    <scope>NUCLEOTIDE SEQUENCE [LARGE SCALE GENOMIC DNA]</scope>
</reference>
<dbReference type="SMART" id="SM00389">
    <property type="entry name" value="HOX"/>
    <property type="match status" value="1"/>
</dbReference>
<dbReference type="InterPro" id="IPR017970">
    <property type="entry name" value="Homeobox_CS"/>
</dbReference>
<dbReference type="PRINTS" id="PR00031">
    <property type="entry name" value="HTHREPRESSR"/>
</dbReference>
<dbReference type="SUPFAM" id="SSF46689">
    <property type="entry name" value="Homeodomain-like"/>
    <property type="match status" value="1"/>
</dbReference>
<dbReference type="AlphaFoldDB" id="A0A8S1E788"/>
<evidence type="ECO:0000313" key="10">
    <source>
        <dbReference type="Proteomes" id="UP000494206"/>
    </source>
</evidence>
<dbReference type="CDD" id="cd00086">
    <property type="entry name" value="homeodomain"/>
    <property type="match status" value="1"/>
</dbReference>
<protein>
    <recommendedName>
        <fullName evidence="8">Homeobox domain-containing protein</fullName>
    </recommendedName>
</protein>
<dbReference type="Pfam" id="PF00046">
    <property type="entry name" value="Homeodomain"/>
    <property type="match status" value="1"/>
</dbReference>
<dbReference type="PANTHER" id="PTHR24333">
    <property type="entry name" value="HOMEO BOX HB9 LIKE A-RELATED"/>
    <property type="match status" value="1"/>
</dbReference>
<evidence type="ECO:0000313" key="9">
    <source>
        <dbReference type="EMBL" id="CAB3399642.1"/>
    </source>
</evidence>
<feature type="compositionally biased region" description="Polar residues" evidence="7">
    <location>
        <begin position="54"/>
        <end position="75"/>
    </location>
</feature>
<dbReference type="InterPro" id="IPR020479">
    <property type="entry name" value="HD_metazoa"/>
</dbReference>
<comment type="caution">
    <text evidence="9">The sequence shown here is derived from an EMBL/GenBank/DDBJ whole genome shotgun (WGS) entry which is preliminary data.</text>
</comment>
<dbReference type="GO" id="GO:0000981">
    <property type="term" value="F:DNA-binding transcription factor activity, RNA polymerase II-specific"/>
    <property type="evidence" value="ECO:0007669"/>
    <property type="project" value="InterPro"/>
</dbReference>
<evidence type="ECO:0000256" key="3">
    <source>
        <dbReference type="ARBA" id="ARBA00023155"/>
    </source>
</evidence>
<evidence type="ECO:0000256" key="7">
    <source>
        <dbReference type="SAM" id="MobiDB-lite"/>
    </source>
</evidence>
<dbReference type="EMBL" id="CADEPM010000002">
    <property type="protein sequence ID" value="CAB3399642.1"/>
    <property type="molecule type" value="Genomic_DNA"/>
</dbReference>
<evidence type="ECO:0000256" key="1">
    <source>
        <dbReference type="ARBA" id="ARBA00004123"/>
    </source>
</evidence>
<name>A0A8S1E788_9PELO</name>
<organism evidence="9 10">
    <name type="scientific">Caenorhabditis bovis</name>
    <dbReference type="NCBI Taxonomy" id="2654633"/>
    <lineage>
        <taxon>Eukaryota</taxon>
        <taxon>Metazoa</taxon>
        <taxon>Ecdysozoa</taxon>
        <taxon>Nematoda</taxon>
        <taxon>Chromadorea</taxon>
        <taxon>Rhabditida</taxon>
        <taxon>Rhabditina</taxon>
        <taxon>Rhabditomorpha</taxon>
        <taxon>Rhabditoidea</taxon>
        <taxon>Rhabditidae</taxon>
        <taxon>Peloderinae</taxon>
        <taxon>Caenorhabditis</taxon>
    </lineage>
</organism>
<dbReference type="PROSITE" id="PS50071">
    <property type="entry name" value="HOMEOBOX_2"/>
    <property type="match status" value="1"/>
</dbReference>
<dbReference type="Proteomes" id="UP000494206">
    <property type="component" value="Unassembled WGS sequence"/>
</dbReference>
<comment type="subcellular location">
    <subcellularLocation>
        <location evidence="1 5 6">Nucleus</location>
    </subcellularLocation>
</comment>
<accession>A0A8S1E788</accession>
<feature type="compositionally biased region" description="Low complexity" evidence="7">
    <location>
        <begin position="214"/>
        <end position="229"/>
    </location>
</feature>
<feature type="region of interest" description="Disordered" evidence="7">
    <location>
        <begin position="213"/>
        <end position="236"/>
    </location>
</feature>
<feature type="region of interest" description="Disordered" evidence="7">
    <location>
        <begin position="54"/>
        <end position="104"/>
    </location>
</feature>
<dbReference type="Gene3D" id="1.10.10.60">
    <property type="entry name" value="Homeodomain-like"/>
    <property type="match status" value="1"/>
</dbReference>
<dbReference type="InterPro" id="IPR001356">
    <property type="entry name" value="HD"/>
</dbReference>
<keyword evidence="2 5" id="KW-0238">DNA-binding</keyword>
<feature type="domain" description="Homeobox" evidence="8">
    <location>
        <begin position="99"/>
        <end position="159"/>
    </location>
</feature>
<keyword evidence="3 5" id="KW-0371">Homeobox</keyword>
<keyword evidence="4 5" id="KW-0539">Nucleus</keyword>